<reference evidence="3" key="1">
    <citation type="submission" date="2020-02" db="EMBL/GenBank/DDBJ databases">
        <authorList>
            <person name="Meier V. D."/>
        </authorList>
    </citation>
    <scope>NUCLEOTIDE SEQUENCE</scope>
    <source>
        <strain evidence="3">AVDCRST_MAG76</strain>
    </source>
</reference>
<evidence type="ECO:0000256" key="1">
    <source>
        <dbReference type="SAM" id="MobiDB-lite"/>
    </source>
</evidence>
<dbReference type="InterPro" id="IPR009004">
    <property type="entry name" value="Transposase_Mu_C"/>
</dbReference>
<dbReference type="PROSITE" id="PS50994">
    <property type="entry name" value="INTEGRASE"/>
    <property type="match status" value="1"/>
</dbReference>
<gene>
    <name evidence="3" type="ORF">AVDCRST_MAG76-3827</name>
</gene>
<evidence type="ECO:0000313" key="3">
    <source>
        <dbReference type="EMBL" id="CAA9278320.1"/>
    </source>
</evidence>
<dbReference type="AlphaFoldDB" id="A0A6J4JG75"/>
<dbReference type="EMBL" id="CADCSZ010000225">
    <property type="protein sequence ID" value="CAA9278320.1"/>
    <property type="molecule type" value="Genomic_DNA"/>
</dbReference>
<proteinExistence type="predicted"/>
<protein>
    <submittedName>
        <fullName evidence="3">Mobile element protein</fullName>
    </submittedName>
</protein>
<dbReference type="Pfam" id="PF13683">
    <property type="entry name" value="rve_3"/>
    <property type="match status" value="1"/>
</dbReference>
<dbReference type="PANTHER" id="PTHR35004">
    <property type="entry name" value="TRANSPOSASE RV3428C-RELATED"/>
    <property type="match status" value="1"/>
</dbReference>
<dbReference type="GO" id="GO:0003676">
    <property type="term" value="F:nucleic acid binding"/>
    <property type="evidence" value="ECO:0007669"/>
    <property type="project" value="InterPro"/>
</dbReference>
<dbReference type="SUPFAM" id="SSF53098">
    <property type="entry name" value="Ribonuclease H-like"/>
    <property type="match status" value="1"/>
</dbReference>
<dbReference type="Gene3D" id="3.30.420.10">
    <property type="entry name" value="Ribonuclease H-like superfamily/Ribonuclease H"/>
    <property type="match status" value="1"/>
</dbReference>
<dbReference type="InterPro" id="IPR012337">
    <property type="entry name" value="RNaseH-like_sf"/>
</dbReference>
<sequence length="500" mass="55094">MGGEGVKLSPDARRLVVARLREAGGEDGLRSERVRQAAVAAGVSERTMWRWLSDDLPVERPRAGYRVTAEDLDAYVAHRANAAAVWRARHRDGAGPSRRTLQRAFAAELRPGDRAAIGEGAEGRRRHQVYLRWEATRRNEIWEADHKELEVLVRAPRCQRAQKPWVTLFLDAYSRLIMGWAITLYPSAASVLAALGKGIRLDPARGPFGGVPSVLRPDNGLEFAAGALSTAAGVLGSTLVPAVAYSPHLKGKLERANRTVTQELVSGLPFYTDGPRAIDGRLYGPDAPPMTLGQFVGLFDGWVRDYNTARPHSALGGQTPLQRWSCDATPLRVIPDSELRWLLLADEERTIVKDGIHFHGLAYVAPELNGRVGQKVEVRYVPHDDRQIEVFIDGAWLATARPQHALSSQERDRVLDQRRADAAEQGRRQRRASRRARARLAAMTEPGPPEITTVIAADQGRVEGAWADDLALRRQARLGLLDLGAAPQPEEPVDRPDTAP</sequence>
<dbReference type="Pfam" id="PF09299">
    <property type="entry name" value="Mu-transpos_C"/>
    <property type="match status" value="1"/>
</dbReference>
<name>A0A6J4JG75_9ACTN</name>
<dbReference type="InterPro" id="IPR015378">
    <property type="entry name" value="Transposase-like_Mu_C"/>
</dbReference>
<organism evidence="3">
    <name type="scientific">uncultured Acidimicrobiales bacterium</name>
    <dbReference type="NCBI Taxonomy" id="310071"/>
    <lineage>
        <taxon>Bacteria</taxon>
        <taxon>Bacillati</taxon>
        <taxon>Actinomycetota</taxon>
        <taxon>Acidimicrobiia</taxon>
        <taxon>Acidimicrobiales</taxon>
        <taxon>environmental samples</taxon>
    </lineage>
</organism>
<dbReference type="InterPro" id="IPR036397">
    <property type="entry name" value="RNaseH_sf"/>
</dbReference>
<feature type="domain" description="Integrase catalytic" evidence="2">
    <location>
        <begin position="134"/>
        <end position="328"/>
    </location>
</feature>
<dbReference type="GO" id="GO:0015074">
    <property type="term" value="P:DNA integration"/>
    <property type="evidence" value="ECO:0007669"/>
    <property type="project" value="InterPro"/>
</dbReference>
<feature type="region of interest" description="Disordered" evidence="1">
    <location>
        <begin position="407"/>
        <end position="435"/>
    </location>
</feature>
<accession>A0A6J4JG75</accession>
<dbReference type="InterPro" id="IPR001584">
    <property type="entry name" value="Integrase_cat-core"/>
</dbReference>
<dbReference type="SUPFAM" id="SSF50610">
    <property type="entry name" value="mu transposase, C-terminal domain"/>
    <property type="match status" value="1"/>
</dbReference>
<dbReference type="PANTHER" id="PTHR35004:SF6">
    <property type="entry name" value="TRANSPOSASE"/>
    <property type="match status" value="1"/>
</dbReference>
<feature type="compositionally biased region" description="Basic and acidic residues" evidence="1">
    <location>
        <begin position="409"/>
        <end position="427"/>
    </location>
</feature>
<evidence type="ECO:0000259" key="2">
    <source>
        <dbReference type="PROSITE" id="PS50994"/>
    </source>
</evidence>